<dbReference type="InterPro" id="IPR037523">
    <property type="entry name" value="VOC_core"/>
</dbReference>
<dbReference type="Proteomes" id="UP000295606">
    <property type="component" value="Unassembled WGS sequence"/>
</dbReference>
<sequence>MEIKCIAGFATITKQPDASASLYLEKLGLPLERYGEHPDYLFMDKFAGANHFGVWPLNMAAQSCFGQDDWPPSIPEPTANIDFELADAKAVESAVQEMKVKGQVFIHEARTEPWGQTIARFISPEGVLVGLSYAPWLHEQEA</sequence>
<reference evidence="2 3" key="1">
    <citation type="submission" date="2019-03" db="EMBL/GenBank/DDBJ databases">
        <title>Paraburkholderia sp. isolated from native Mimosa gymnas in Guartela State Park, Brazil.</title>
        <authorList>
            <person name="Paulitsch F."/>
            <person name="Hungria M."/>
            <person name="Delamuta J.R.M."/>
            <person name="Ribeiro R.A."/>
            <person name="Dall'Agnol R."/>
            <person name="Silva J.S.B."/>
        </authorList>
    </citation>
    <scope>NUCLEOTIDE SEQUENCE [LARGE SCALE GENOMIC DNA]</scope>
    <source>
        <strain evidence="2 3">CNPSo 3008</strain>
    </source>
</reference>
<dbReference type="Gene3D" id="3.10.180.10">
    <property type="entry name" value="2,3-Dihydroxybiphenyl 1,2-Dioxygenase, domain 1"/>
    <property type="match status" value="1"/>
</dbReference>
<dbReference type="InterPro" id="IPR029068">
    <property type="entry name" value="Glyas_Bleomycin-R_OHBP_Dase"/>
</dbReference>
<dbReference type="AlphaFoldDB" id="A0A4V2ZWI0"/>
<accession>A0A4V2ZWI0</accession>
<proteinExistence type="predicted"/>
<dbReference type="RefSeq" id="WP_133180617.1">
    <property type="nucleotide sequence ID" value="NZ_SMOD01000003.1"/>
</dbReference>
<dbReference type="EMBL" id="SMOD01000003">
    <property type="protein sequence ID" value="TDG09801.1"/>
    <property type="molecule type" value="Genomic_DNA"/>
</dbReference>
<dbReference type="SUPFAM" id="SSF54593">
    <property type="entry name" value="Glyoxalase/Bleomycin resistance protein/Dihydroxybiphenyl dioxygenase"/>
    <property type="match status" value="1"/>
</dbReference>
<organism evidence="2 3">
    <name type="scientific">Paraburkholderia guartelaensis</name>
    <dbReference type="NCBI Taxonomy" id="2546446"/>
    <lineage>
        <taxon>Bacteria</taxon>
        <taxon>Pseudomonadati</taxon>
        <taxon>Pseudomonadota</taxon>
        <taxon>Betaproteobacteria</taxon>
        <taxon>Burkholderiales</taxon>
        <taxon>Burkholderiaceae</taxon>
        <taxon>Paraburkholderia</taxon>
    </lineage>
</organism>
<evidence type="ECO:0000313" key="3">
    <source>
        <dbReference type="Proteomes" id="UP000295606"/>
    </source>
</evidence>
<dbReference type="PROSITE" id="PS51819">
    <property type="entry name" value="VOC"/>
    <property type="match status" value="1"/>
</dbReference>
<comment type="caution">
    <text evidence="2">The sequence shown here is derived from an EMBL/GenBank/DDBJ whole genome shotgun (WGS) entry which is preliminary data.</text>
</comment>
<dbReference type="OrthoDB" id="8116053at2"/>
<protein>
    <submittedName>
        <fullName evidence="2">Glyoxalase</fullName>
    </submittedName>
</protein>
<feature type="domain" description="VOC" evidence="1">
    <location>
        <begin position="5"/>
        <end position="134"/>
    </location>
</feature>
<evidence type="ECO:0000313" key="2">
    <source>
        <dbReference type="EMBL" id="TDG09801.1"/>
    </source>
</evidence>
<gene>
    <name evidence="2" type="ORF">E1N52_04570</name>
</gene>
<evidence type="ECO:0000259" key="1">
    <source>
        <dbReference type="PROSITE" id="PS51819"/>
    </source>
</evidence>
<name>A0A4V2ZWI0_9BURK</name>